<accession>A0ABR2A8L4</accession>
<dbReference type="EMBL" id="JBBPBM010000940">
    <property type="protein sequence ID" value="KAK8489164.1"/>
    <property type="molecule type" value="Genomic_DNA"/>
</dbReference>
<proteinExistence type="predicted"/>
<reference evidence="1 2" key="1">
    <citation type="journal article" date="2024" name="G3 (Bethesda)">
        <title>Genome assembly of Hibiscus sabdariffa L. provides insights into metabolisms of medicinal natural products.</title>
        <authorList>
            <person name="Kim T."/>
        </authorList>
    </citation>
    <scope>NUCLEOTIDE SEQUENCE [LARGE SCALE GENOMIC DNA]</scope>
    <source>
        <strain evidence="1">TK-2024</strain>
        <tissue evidence="1">Old leaves</tissue>
    </source>
</reference>
<evidence type="ECO:0000313" key="1">
    <source>
        <dbReference type="EMBL" id="KAK8489164.1"/>
    </source>
</evidence>
<evidence type="ECO:0000313" key="2">
    <source>
        <dbReference type="Proteomes" id="UP001472677"/>
    </source>
</evidence>
<dbReference type="Proteomes" id="UP001472677">
    <property type="component" value="Unassembled WGS sequence"/>
</dbReference>
<name>A0ABR2A8L4_9ROSI</name>
<gene>
    <name evidence="1" type="ORF">V6N12_002363</name>
</gene>
<keyword evidence="2" id="KW-1185">Reference proteome</keyword>
<comment type="caution">
    <text evidence="1">The sequence shown here is derived from an EMBL/GenBank/DDBJ whole genome shotgun (WGS) entry which is preliminary data.</text>
</comment>
<protein>
    <submittedName>
        <fullName evidence="1">Uncharacterized protein</fullName>
    </submittedName>
</protein>
<organism evidence="1 2">
    <name type="scientific">Hibiscus sabdariffa</name>
    <name type="common">roselle</name>
    <dbReference type="NCBI Taxonomy" id="183260"/>
    <lineage>
        <taxon>Eukaryota</taxon>
        <taxon>Viridiplantae</taxon>
        <taxon>Streptophyta</taxon>
        <taxon>Embryophyta</taxon>
        <taxon>Tracheophyta</taxon>
        <taxon>Spermatophyta</taxon>
        <taxon>Magnoliopsida</taxon>
        <taxon>eudicotyledons</taxon>
        <taxon>Gunneridae</taxon>
        <taxon>Pentapetalae</taxon>
        <taxon>rosids</taxon>
        <taxon>malvids</taxon>
        <taxon>Malvales</taxon>
        <taxon>Malvaceae</taxon>
        <taxon>Malvoideae</taxon>
        <taxon>Hibiscus</taxon>
    </lineage>
</organism>
<sequence length="226" mass="24234">MVSFSGVVKNQLWEEGGGVLPRAEVGDSGSVLMPDERVGMVSRVAEMERGMADGRDGLTVDGVSDLVGRKAGGESALAGRNNPIEVIEFEPNSSGGLVVEHNQRIRLAPNSNNQSLTEFENLGSEGNQSVLDIATIEQLGGVCRKTKSVNAIVEGLLSPAQRVVIVDARRIFCALLRSSVDRINMRLLSWNVLGLGGAAKCSGVRGVVRRHMCDMGEVQDWWCVCV</sequence>